<evidence type="ECO:0000256" key="5">
    <source>
        <dbReference type="SAM" id="SignalP"/>
    </source>
</evidence>
<gene>
    <name evidence="6" type="primary">SCGB1A1</name>
</gene>
<dbReference type="CDD" id="cd00633">
    <property type="entry name" value="Secretoglobin"/>
    <property type="match status" value="1"/>
</dbReference>
<dbReference type="InterPro" id="IPR016126">
    <property type="entry name" value="Secretoglobin"/>
</dbReference>
<dbReference type="InterPro" id="IPR035960">
    <property type="entry name" value="Secretoglobin_sf"/>
</dbReference>
<dbReference type="Gene3D" id="1.20.920.50">
    <property type="match status" value="1"/>
</dbReference>
<accession>A0A8C4P2U8</accession>
<comment type="subcellular location">
    <subcellularLocation>
        <location evidence="1">Secreted</location>
    </subcellularLocation>
</comment>
<dbReference type="InterPro" id="IPR053723">
    <property type="entry name" value="Secretoglobin_Domain_sf"/>
</dbReference>
<comment type="similarity">
    <text evidence="2">Belongs to the secretoglobin family.</text>
</comment>
<keyword evidence="7" id="KW-1185">Reference proteome</keyword>
<feature type="signal peptide" evidence="5">
    <location>
        <begin position="1"/>
        <end position="18"/>
    </location>
</feature>
<keyword evidence="4 5" id="KW-0732">Signal</keyword>
<dbReference type="SUPFAM" id="SSF48201">
    <property type="entry name" value="Uteroglobin-like"/>
    <property type="match status" value="1"/>
</dbReference>
<dbReference type="Pfam" id="PF01099">
    <property type="entry name" value="Uteroglobin"/>
    <property type="match status" value="1"/>
</dbReference>
<reference evidence="6" key="2">
    <citation type="submission" date="2025-09" db="UniProtKB">
        <authorList>
            <consortium name="Ensembl"/>
        </authorList>
    </citation>
    <scope>IDENTIFICATION</scope>
</reference>
<proteinExistence type="inferred from homology"/>
<reference evidence="6" key="1">
    <citation type="submission" date="2025-08" db="UniProtKB">
        <authorList>
            <consortium name="Ensembl"/>
        </authorList>
    </citation>
    <scope>IDENTIFICATION</scope>
</reference>
<organism evidence="6 7">
    <name type="scientific">Dromaius novaehollandiae</name>
    <name type="common">Emu</name>
    <dbReference type="NCBI Taxonomy" id="8790"/>
    <lineage>
        <taxon>Eukaryota</taxon>
        <taxon>Metazoa</taxon>
        <taxon>Chordata</taxon>
        <taxon>Craniata</taxon>
        <taxon>Vertebrata</taxon>
        <taxon>Euteleostomi</taxon>
        <taxon>Archelosauria</taxon>
        <taxon>Archosauria</taxon>
        <taxon>Dinosauria</taxon>
        <taxon>Saurischia</taxon>
        <taxon>Theropoda</taxon>
        <taxon>Coelurosauria</taxon>
        <taxon>Aves</taxon>
        <taxon>Palaeognathae</taxon>
        <taxon>Casuariiformes</taxon>
        <taxon>Dromaiidae</taxon>
        <taxon>Dromaius</taxon>
    </lineage>
</organism>
<evidence type="ECO:0000256" key="4">
    <source>
        <dbReference type="ARBA" id="ARBA00022729"/>
    </source>
</evidence>
<dbReference type="GO" id="GO:0005576">
    <property type="term" value="C:extracellular region"/>
    <property type="evidence" value="ECO:0007669"/>
    <property type="project" value="UniProtKB-SubCell"/>
</dbReference>
<sequence>MRPALLLVLATVAVFCHSASLCPEIQNVATKLLSGSVEEYMEAVSPYATTPVMKAAELQLKQCVQESVKNKEHLAFLVVSSLFSLSET</sequence>
<evidence type="ECO:0000313" key="6">
    <source>
        <dbReference type="Ensembl" id="ENSDNVP00000002653.1"/>
    </source>
</evidence>
<dbReference type="Proteomes" id="UP000694423">
    <property type="component" value="Unplaced"/>
</dbReference>
<name>A0A8C4P2U8_DRONO</name>
<dbReference type="AlphaFoldDB" id="A0A8C4P2U8"/>
<keyword evidence="3" id="KW-0964">Secreted</keyword>
<evidence type="ECO:0000256" key="3">
    <source>
        <dbReference type="ARBA" id="ARBA00022525"/>
    </source>
</evidence>
<feature type="chain" id="PRO_5034734074" evidence="5">
    <location>
        <begin position="19"/>
        <end position="88"/>
    </location>
</feature>
<evidence type="ECO:0000313" key="7">
    <source>
        <dbReference type="Proteomes" id="UP000694423"/>
    </source>
</evidence>
<evidence type="ECO:0000256" key="1">
    <source>
        <dbReference type="ARBA" id="ARBA00004613"/>
    </source>
</evidence>
<dbReference type="PROSITE" id="PS51311">
    <property type="entry name" value="SCGB"/>
    <property type="match status" value="1"/>
</dbReference>
<protein>
    <submittedName>
        <fullName evidence="6">Secretoglobin family 1A member 1</fullName>
    </submittedName>
</protein>
<dbReference type="Ensembl" id="ENSDNVT00000003183.1">
    <property type="protein sequence ID" value="ENSDNVP00000002653.1"/>
    <property type="gene ID" value="ENSDNVG00000001905.1"/>
</dbReference>
<evidence type="ECO:0000256" key="2">
    <source>
        <dbReference type="ARBA" id="ARBA00008650"/>
    </source>
</evidence>